<protein>
    <submittedName>
        <fullName evidence="1">Uncharacterized protein</fullName>
    </submittedName>
</protein>
<name>U4T8F2_9GAMM</name>
<gene>
    <name evidence="1" type="ORF">M917_0694</name>
</gene>
<proteinExistence type="predicted"/>
<organism evidence="1 2">
    <name type="scientific">Psychrobacter aquaticus CMS 56</name>
    <dbReference type="NCBI Taxonomy" id="1354303"/>
    <lineage>
        <taxon>Bacteria</taxon>
        <taxon>Pseudomonadati</taxon>
        <taxon>Pseudomonadota</taxon>
        <taxon>Gammaproteobacteria</taxon>
        <taxon>Moraxellales</taxon>
        <taxon>Moraxellaceae</taxon>
        <taxon>Psychrobacter</taxon>
    </lineage>
</organism>
<dbReference type="PATRIC" id="fig|1354303.4.peg.683"/>
<sequence>MSLQNARQRNIETKRLIADGISLKDDKKKTQADKKNQITYHAMLA</sequence>
<dbReference type="EMBL" id="AUSW01000014">
    <property type="protein sequence ID" value="ERL56416.1"/>
    <property type="molecule type" value="Genomic_DNA"/>
</dbReference>
<dbReference type="AlphaFoldDB" id="U4T8F2"/>
<evidence type="ECO:0000313" key="2">
    <source>
        <dbReference type="Proteomes" id="UP000016761"/>
    </source>
</evidence>
<keyword evidence="2" id="KW-1185">Reference proteome</keyword>
<evidence type="ECO:0000313" key="1">
    <source>
        <dbReference type="EMBL" id="ERL56416.1"/>
    </source>
</evidence>
<comment type="caution">
    <text evidence="1">The sequence shown here is derived from an EMBL/GenBank/DDBJ whole genome shotgun (WGS) entry which is preliminary data.</text>
</comment>
<dbReference type="Proteomes" id="UP000016761">
    <property type="component" value="Unassembled WGS sequence"/>
</dbReference>
<accession>U4T8F2</accession>
<reference evidence="1 2" key="1">
    <citation type="journal article" date="2013" name="Genome Announc.">
        <title>Draft Genome Sequence of Psychrobacter aquaticus Strain CMS 56T, Isolated from a Cyanobacterial Mat Sample Collected from Water Bodies in the McMurdo Dry Valley Region of Antarctica.</title>
        <authorList>
            <person name="Reddy G.S."/>
            <person name="Ara S."/>
            <person name="Singh A."/>
            <person name="Kumar Pinnaka A."/>
            <person name="Shivaji S."/>
        </authorList>
    </citation>
    <scope>NUCLEOTIDE SEQUENCE [LARGE SCALE GENOMIC DNA]</scope>
    <source>
        <strain evidence="1 2">CMS 56</strain>
    </source>
</reference>